<sequence length="142" mass="16521">MWIGSTPLCLQDLTIPEQILISSGYLSRNLIQLTKRKHILKTKRTCYNTTSKSRKSKIIAALQWFFTHNKLFKEKFTIDKNALNLLPEGEISVSLTLTTTVLDINSQETEHYTDYSNESLFDYQESDTESKYDEIFDNDKLN</sequence>
<proteinExistence type="predicted"/>
<name>A0A8H4B1C1_GIGMA</name>
<accession>A0A8H4B1C1</accession>
<protein>
    <recommendedName>
        <fullName evidence="1">DUF6570 domain-containing protein</fullName>
    </recommendedName>
</protein>
<dbReference type="OrthoDB" id="2490195at2759"/>
<keyword evidence="3" id="KW-1185">Reference proteome</keyword>
<evidence type="ECO:0000313" key="2">
    <source>
        <dbReference type="EMBL" id="KAF0552275.1"/>
    </source>
</evidence>
<dbReference type="AlphaFoldDB" id="A0A8H4B1C1"/>
<dbReference type="Pfam" id="PF20209">
    <property type="entry name" value="DUF6570"/>
    <property type="match status" value="1"/>
</dbReference>
<evidence type="ECO:0000313" key="3">
    <source>
        <dbReference type="Proteomes" id="UP000439903"/>
    </source>
</evidence>
<organism evidence="2 3">
    <name type="scientific">Gigaspora margarita</name>
    <dbReference type="NCBI Taxonomy" id="4874"/>
    <lineage>
        <taxon>Eukaryota</taxon>
        <taxon>Fungi</taxon>
        <taxon>Fungi incertae sedis</taxon>
        <taxon>Mucoromycota</taxon>
        <taxon>Glomeromycotina</taxon>
        <taxon>Glomeromycetes</taxon>
        <taxon>Diversisporales</taxon>
        <taxon>Gigasporaceae</taxon>
        <taxon>Gigaspora</taxon>
    </lineage>
</organism>
<reference evidence="2 3" key="1">
    <citation type="journal article" date="2019" name="Environ. Microbiol.">
        <title>At the nexus of three kingdoms: the genome of the mycorrhizal fungus Gigaspora margarita provides insights into plant, endobacterial and fungal interactions.</title>
        <authorList>
            <person name="Venice F."/>
            <person name="Ghignone S."/>
            <person name="Salvioli di Fossalunga A."/>
            <person name="Amselem J."/>
            <person name="Novero M."/>
            <person name="Xianan X."/>
            <person name="Sedzielewska Toro K."/>
            <person name="Morin E."/>
            <person name="Lipzen A."/>
            <person name="Grigoriev I.V."/>
            <person name="Henrissat B."/>
            <person name="Martin F.M."/>
            <person name="Bonfante P."/>
        </authorList>
    </citation>
    <scope>NUCLEOTIDE SEQUENCE [LARGE SCALE GENOMIC DNA]</scope>
    <source>
        <strain evidence="2 3">BEG34</strain>
    </source>
</reference>
<evidence type="ECO:0000259" key="1">
    <source>
        <dbReference type="Pfam" id="PF20209"/>
    </source>
</evidence>
<gene>
    <name evidence="2" type="ORF">F8M41_022229</name>
</gene>
<dbReference type="Proteomes" id="UP000439903">
    <property type="component" value="Unassembled WGS sequence"/>
</dbReference>
<dbReference type="InterPro" id="IPR046700">
    <property type="entry name" value="DUF6570"/>
</dbReference>
<feature type="domain" description="DUF6570" evidence="1">
    <location>
        <begin position="1"/>
        <end position="38"/>
    </location>
</feature>
<comment type="caution">
    <text evidence="2">The sequence shown here is derived from an EMBL/GenBank/DDBJ whole genome shotgun (WGS) entry which is preliminary data.</text>
</comment>
<dbReference type="EMBL" id="WTPW01000069">
    <property type="protein sequence ID" value="KAF0552275.1"/>
    <property type="molecule type" value="Genomic_DNA"/>
</dbReference>